<dbReference type="EMBL" id="SLUK01000001">
    <property type="protein sequence ID" value="TCL45066.1"/>
    <property type="molecule type" value="Genomic_DNA"/>
</dbReference>
<feature type="domain" description="Polymerase nucleotidyl transferase" evidence="2">
    <location>
        <begin position="24"/>
        <end position="54"/>
    </location>
</feature>
<dbReference type="InterPro" id="IPR025184">
    <property type="entry name" value="AadA_C"/>
</dbReference>
<evidence type="ECO:0000256" key="1">
    <source>
        <dbReference type="ARBA" id="ARBA00022679"/>
    </source>
</evidence>
<keyword evidence="1" id="KW-0808">Transferase</keyword>
<proteinExistence type="predicted"/>
<reference evidence="4 5" key="1">
    <citation type="submission" date="2019-03" db="EMBL/GenBank/DDBJ databases">
        <title>Genomic Encyclopedia of Type Strains, Phase IV (KMG-IV): sequencing the most valuable type-strain genomes for metagenomic binning, comparative biology and taxonomic classification.</title>
        <authorList>
            <person name="Goeker M."/>
        </authorList>
    </citation>
    <scope>NUCLEOTIDE SEQUENCE [LARGE SCALE GENOMIC DNA]</scope>
    <source>
        <strain evidence="4 5">DSM 100433</strain>
    </source>
</reference>
<keyword evidence="5" id="KW-1185">Reference proteome</keyword>
<evidence type="ECO:0000313" key="4">
    <source>
        <dbReference type="EMBL" id="TCL45066.1"/>
    </source>
</evidence>
<protein>
    <submittedName>
        <fullName evidence="4">Streptomycin 3'-adenylyltransferase</fullName>
    </submittedName>
</protein>
<dbReference type="RefSeq" id="WP_132083365.1">
    <property type="nucleotide sequence ID" value="NZ_SLUK01000001.1"/>
</dbReference>
<evidence type="ECO:0000313" key="5">
    <source>
        <dbReference type="Proteomes" id="UP000294682"/>
    </source>
</evidence>
<gene>
    <name evidence="4" type="ORF">EDD78_10143</name>
</gene>
<name>A0A9X8Y921_9FIRM</name>
<evidence type="ECO:0000259" key="3">
    <source>
        <dbReference type="Pfam" id="PF13427"/>
    </source>
</evidence>
<dbReference type="GO" id="GO:0016779">
    <property type="term" value="F:nucleotidyltransferase activity"/>
    <property type="evidence" value="ECO:0007669"/>
    <property type="project" value="InterPro"/>
</dbReference>
<dbReference type="SUPFAM" id="SSF81301">
    <property type="entry name" value="Nucleotidyltransferase"/>
    <property type="match status" value="1"/>
</dbReference>
<dbReference type="Pfam" id="PF13427">
    <property type="entry name" value="AadA_C"/>
    <property type="match status" value="1"/>
</dbReference>
<organism evidence="4 5">
    <name type="scientific">Harryflintia acetispora</name>
    <dbReference type="NCBI Taxonomy" id="1849041"/>
    <lineage>
        <taxon>Bacteria</taxon>
        <taxon>Bacillati</taxon>
        <taxon>Bacillota</taxon>
        <taxon>Clostridia</taxon>
        <taxon>Eubacteriales</taxon>
        <taxon>Oscillospiraceae</taxon>
        <taxon>Harryflintia</taxon>
    </lineage>
</organism>
<dbReference type="CDD" id="cd05403">
    <property type="entry name" value="NT_KNTase_like"/>
    <property type="match status" value="1"/>
</dbReference>
<dbReference type="Pfam" id="PF01909">
    <property type="entry name" value="NTP_transf_2"/>
    <property type="match status" value="1"/>
</dbReference>
<dbReference type="InterPro" id="IPR043519">
    <property type="entry name" value="NT_sf"/>
</dbReference>
<feature type="domain" description="Adenylyltransferase AadA C-terminal" evidence="3">
    <location>
        <begin position="147"/>
        <end position="226"/>
    </location>
</feature>
<comment type="caution">
    <text evidence="4">The sequence shown here is derived from an EMBL/GenBank/DDBJ whole genome shotgun (WGS) entry which is preliminary data.</text>
</comment>
<dbReference type="AlphaFoldDB" id="A0A9X8Y921"/>
<dbReference type="InterPro" id="IPR002934">
    <property type="entry name" value="Polymerase_NTP_transf_dom"/>
</dbReference>
<dbReference type="Proteomes" id="UP000294682">
    <property type="component" value="Unassembled WGS sequence"/>
</dbReference>
<sequence>MELQELLDQITREYRAVLGRKLRGLYLHGSAALGGFHPGRSDLDFLAVVDRPPHICEKLRLLGFLCALSPQGPKKGIEMSVVLASVCQRPVLDMPFELHYSPMWRELSESDPLRLCITVGRTDLDLPAHFRVARERGKALFGPPPDEIFAPVPDGLYRESVYLDLRASREELGGDAASVLLNLCRTLAFEREGLLLSKAGGGEWALNNLGLRDPAPLRRALDCCIGGLPMEADFACEQLCGELMGLLGIE</sequence>
<evidence type="ECO:0000259" key="2">
    <source>
        <dbReference type="Pfam" id="PF01909"/>
    </source>
</evidence>
<accession>A0A9X8Y921</accession>